<dbReference type="InterPro" id="IPR000014">
    <property type="entry name" value="PAS"/>
</dbReference>
<keyword evidence="4" id="KW-1185">Reference proteome</keyword>
<dbReference type="InterPro" id="IPR035965">
    <property type="entry name" value="PAS-like_dom_sf"/>
</dbReference>
<dbReference type="EMBL" id="CAJNOR010001388">
    <property type="protein sequence ID" value="CAF1134224.1"/>
    <property type="molecule type" value="Genomic_DNA"/>
</dbReference>
<dbReference type="InterPro" id="IPR013767">
    <property type="entry name" value="PAS_fold"/>
</dbReference>
<evidence type="ECO:0000259" key="2">
    <source>
        <dbReference type="PROSITE" id="PS50112"/>
    </source>
</evidence>
<gene>
    <name evidence="3" type="ORF">XAT740_LOCUS20068</name>
</gene>
<dbReference type="GO" id="GO:0006355">
    <property type="term" value="P:regulation of DNA-templated transcription"/>
    <property type="evidence" value="ECO:0007669"/>
    <property type="project" value="InterPro"/>
</dbReference>
<dbReference type="Proteomes" id="UP000663828">
    <property type="component" value="Unassembled WGS sequence"/>
</dbReference>
<reference evidence="3" key="1">
    <citation type="submission" date="2021-02" db="EMBL/GenBank/DDBJ databases">
        <authorList>
            <person name="Nowell W R."/>
        </authorList>
    </citation>
    <scope>NUCLEOTIDE SEQUENCE</scope>
</reference>
<feature type="compositionally biased region" description="Low complexity" evidence="1">
    <location>
        <begin position="545"/>
        <end position="573"/>
    </location>
</feature>
<accession>A0A814RI14</accession>
<feature type="region of interest" description="Disordered" evidence="1">
    <location>
        <begin position="646"/>
        <end position="669"/>
    </location>
</feature>
<proteinExistence type="predicted"/>
<evidence type="ECO:0000313" key="4">
    <source>
        <dbReference type="Proteomes" id="UP000663828"/>
    </source>
</evidence>
<name>A0A814RI14_ADIRI</name>
<dbReference type="Pfam" id="PF00989">
    <property type="entry name" value="PAS"/>
    <property type="match status" value="1"/>
</dbReference>
<dbReference type="SMART" id="SM00091">
    <property type="entry name" value="PAS"/>
    <property type="match status" value="1"/>
</dbReference>
<dbReference type="Gene3D" id="3.30.450.20">
    <property type="entry name" value="PAS domain"/>
    <property type="match status" value="1"/>
</dbReference>
<evidence type="ECO:0000256" key="1">
    <source>
        <dbReference type="SAM" id="MobiDB-lite"/>
    </source>
</evidence>
<comment type="caution">
    <text evidence="3">The sequence shown here is derived from an EMBL/GenBank/DDBJ whole genome shotgun (WGS) entry which is preliminary data.</text>
</comment>
<feature type="domain" description="PAS" evidence="2">
    <location>
        <begin position="30"/>
        <end position="89"/>
    </location>
</feature>
<organism evidence="3 4">
    <name type="scientific">Adineta ricciae</name>
    <name type="common">Rotifer</name>
    <dbReference type="NCBI Taxonomy" id="249248"/>
    <lineage>
        <taxon>Eukaryota</taxon>
        <taxon>Metazoa</taxon>
        <taxon>Spiralia</taxon>
        <taxon>Gnathifera</taxon>
        <taxon>Rotifera</taxon>
        <taxon>Eurotatoria</taxon>
        <taxon>Bdelloidea</taxon>
        <taxon>Adinetida</taxon>
        <taxon>Adinetidae</taxon>
        <taxon>Adineta</taxon>
    </lineage>
</organism>
<dbReference type="SUPFAM" id="SSF55785">
    <property type="entry name" value="PYP-like sensor domain (PAS domain)"/>
    <property type="match status" value="1"/>
</dbReference>
<sequence length="669" mass="74806">MSDGNKFDLTAYAQQRQPNQIALDEMGSVLLDAMQGTLICLDSQHIIIDVSQTVKRYFGFEQTEIVGLSILLLVEDSERDAFLKFLSDTSQLFNVCCVRMVMAAANEYRQVKVHRKRKVNQDTVDVHSTTPRHSNSIGTILVLTLDNSSYIDITLFDAHKQEFYTKVNLVGATTGASKLQWRLNARDGSIVFLQTEYKLIANHRKQDTIVARNEILSPMQRIQFEELQTAWRHQCAADIKGNSSSFKLINSNDTDALSMSSDECRICVPSLNMCFTTNKLQSLNVAGNIFGAAKSTHPLTIQDYASILIDSDKHLDSELVYIINNLSARYKRLSNANNNQSTNEIELSDGTTQEKLPMDSLANFNDPSLRKKQDSDSIVRGILSNSIQYNHEKQSGDLPTTLAGLLNDNTRIFIPQPQMQADRTKVAQTPESYQQQHYDFIRKYKAAKAKLESQLEAARAQEIANGCQASDILKRNTVINKLTQLETIKSKHLARTLELKRQSQQSTSATAMAVSNIEQKDLLSNVFHSSSSPKPTGLMQMDNHSPSGIPSPLSSLYSSSTPSPSASYYSSGYQHQRTASPAYRPSSLQYDSAQTATASFHDPNPRVKTPVFEEFLTPPPSHTPVQNPLLSVHSYMNVSFQDPTNNSTTMTTSSSFNHHHQHHSTTYPY</sequence>
<feature type="compositionally biased region" description="Low complexity" evidence="1">
    <location>
        <begin position="646"/>
        <end position="656"/>
    </location>
</feature>
<dbReference type="AlphaFoldDB" id="A0A814RI14"/>
<dbReference type="PROSITE" id="PS50112">
    <property type="entry name" value="PAS"/>
    <property type="match status" value="1"/>
</dbReference>
<protein>
    <recommendedName>
        <fullName evidence="2">PAS domain-containing protein</fullName>
    </recommendedName>
</protein>
<evidence type="ECO:0000313" key="3">
    <source>
        <dbReference type="EMBL" id="CAF1134224.1"/>
    </source>
</evidence>
<feature type="region of interest" description="Disordered" evidence="1">
    <location>
        <begin position="526"/>
        <end position="587"/>
    </location>
</feature>